<dbReference type="GO" id="GO:0004672">
    <property type="term" value="F:protein kinase activity"/>
    <property type="evidence" value="ECO:0007669"/>
    <property type="project" value="InterPro"/>
</dbReference>
<dbReference type="Proteomes" id="UP000283530">
    <property type="component" value="Unassembled WGS sequence"/>
</dbReference>
<dbReference type="AlphaFoldDB" id="A0A3S3MSE0"/>
<proteinExistence type="predicted"/>
<keyword evidence="2" id="KW-0675">Receptor</keyword>
<dbReference type="GO" id="GO:0016020">
    <property type="term" value="C:membrane"/>
    <property type="evidence" value="ECO:0007669"/>
    <property type="project" value="TreeGrafter"/>
</dbReference>
<reference evidence="2 3" key="1">
    <citation type="journal article" date="2019" name="Nat. Plants">
        <title>Stout camphor tree genome fills gaps in understanding of flowering plant genome evolution.</title>
        <authorList>
            <person name="Chaw S.M."/>
            <person name="Liu Y.C."/>
            <person name="Wu Y.W."/>
            <person name="Wang H.Y."/>
            <person name="Lin C.I."/>
            <person name="Wu C.S."/>
            <person name="Ke H.M."/>
            <person name="Chang L.Y."/>
            <person name="Hsu C.Y."/>
            <person name="Yang H.T."/>
            <person name="Sudianto E."/>
            <person name="Hsu M.H."/>
            <person name="Wu K.P."/>
            <person name="Wang L.N."/>
            <person name="Leebens-Mack J.H."/>
            <person name="Tsai I.J."/>
        </authorList>
    </citation>
    <scope>NUCLEOTIDE SEQUENCE [LARGE SCALE GENOMIC DNA]</scope>
    <source>
        <strain evidence="3">cv. Chaw 1501</strain>
        <tissue evidence="2">Young leaves</tissue>
    </source>
</reference>
<dbReference type="PANTHER" id="PTHR48055">
    <property type="entry name" value="LEUCINE-RICH REPEAT RECEPTOR PROTEIN KINASE EMS1"/>
    <property type="match status" value="1"/>
</dbReference>
<dbReference type="OrthoDB" id="676979at2759"/>
<keyword evidence="3" id="KW-1185">Reference proteome</keyword>
<evidence type="ECO:0000313" key="2">
    <source>
        <dbReference type="EMBL" id="RWR78764.1"/>
    </source>
</evidence>
<name>A0A3S3MSE0_9MAGN</name>
<dbReference type="STRING" id="337451.A0A3S3MSE0"/>
<organism evidence="2 3">
    <name type="scientific">Cinnamomum micranthum f. kanehirae</name>
    <dbReference type="NCBI Taxonomy" id="337451"/>
    <lineage>
        <taxon>Eukaryota</taxon>
        <taxon>Viridiplantae</taxon>
        <taxon>Streptophyta</taxon>
        <taxon>Embryophyta</taxon>
        <taxon>Tracheophyta</taxon>
        <taxon>Spermatophyta</taxon>
        <taxon>Magnoliopsida</taxon>
        <taxon>Magnoliidae</taxon>
        <taxon>Laurales</taxon>
        <taxon>Lauraceae</taxon>
        <taxon>Cinnamomum</taxon>
    </lineage>
</organism>
<dbReference type="EMBL" id="QPKB01000003">
    <property type="protein sequence ID" value="RWR78764.1"/>
    <property type="molecule type" value="Genomic_DNA"/>
</dbReference>
<keyword evidence="2" id="KW-0418">Kinase</keyword>
<sequence length="129" mass="14640">MGGDVSTFGDVYSYGILLLELFTGRRPTEEMFKNGLTLHEFSKMAFSDRVMEIADPLLVEENDRDDACNNVESTRGKGQRVVECFASVVRIGIACSMETPRDRMQMKEVVSEMLVIRDKFLRIGIYEEG</sequence>
<comment type="caution">
    <text evidence="2">The sequence shown here is derived from an EMBL/GenBank/DDBJ whole genome shotgun (WGS) entry which is preliminary data.</text>
</comment>
<feature type="domain" description="Serine-threonine/tyrosine-protein kinase catalytic" evidence="1">
    <location>
        <begin position="6"/>
        <end position="112"/>
    </location>
</feature>
<dbReference type="InterPro" id="IPR011009">
    <property type="entry name" value="Kinase-like_dom_sf"/>
</dbReference>
<protein>
    <submittedName>
        <fullName evidence="2">Putative receptor-like protein kinase</fullName>
    </submittedName>
</protein>
<dbReference type="Gene3D" id="1.10.510.10">
    <property type="entry name" value="Transferase(Phosphotransferase) domain 1"/>
    <property type="match status" value="1"/>
</dbReference>
<keyword evidence="2" id="KW-0808">Transferase</keyword>
<dbReference type="PANTHER" id="PTHR48055:SF55">
    <property type="entry name" value="PROTEIN KINASE DOMAIN-CONTAINING PROTEIN"/>
    <property type="match status" value="1"/>
</dbReference>
<dbReference type="Pfam" id="PF07714">
    <property type="entry name" value="PK_Tyr_Ser-Thr"/>
    <property type="match status" value="1"/>
</dbReference>
<accession>A0A3S3MSE0</accession>
<gene>
    <name evidence="2" type="ORF">CKAN_00731000</name>
</gene>
<dbReference type="InterPro" id="IPR001245">
    <property type="entry name" value="Ser-Thr/Tyr_kinase_cat_dom"/>
</dbReference>
<evidence type="ECO:0000259" key="1">
    <source>
        <dbReference type="Pfam" id="PF07714"/>
    </source>
</evidence>
<dbReference type="SUPFAM" id="SSF56112">
    <property type="entry name" value="Protein kinase-like (PK-like)"/>
    <property type="match status" value="1"/>
</dbReference>
<dbReference type="InterPro" id="IPR051564">
    <property type="entry name" value="LRR_receptor-like_kinase"/>
</dbReference>
<evidence type="ECO:0000313" key="3">
    <source>
        <dbReference type="Proteomes" id="UP000283530"/>
    </source>
</evidence>